<dbReference type="EMBL" id="BMNR01000001">
    <property type="protein sequence ID" value="GGK11677.1"/>
    <property type="molecule type" value="Genomic_DNA"/>
</dbReference>
<evidence type="ECO:0000256" key="6">
    <source>
        <dbReference type="ARBA" id="ARBA00023136"/>
    </source>
</evidence>
<keyword evidence="9" id="KW-1185">Reference proteome</keyword>
<evidence type="ECO:0000256" key="5">
    <source>
        <dbReference type="ARBA" id="ARBA00022989"/>
    </source>
</evidence>
<dbReference type="Pfam" id="PF07681">
    <property type="entry name" value="DoxX"/>
    <property type="match status" value="1"/>
</dbReference>
<feature type="transmembrane region" description="Helical" evidence="7">
    <location>
        <begin position="21"/>
        <end position="43"/>
    </location>
</feature>
<evidence type="ECO:0000256" key="7">
    <source>
        <dbReference type="SAM" id="Phobius"/>
    </source>
</evidence>
<feature type="transmembrane region" description="Helical" evidence="7">
    <location>
        <begin position="120"/>
        <end position="139"/>
    </location>
</feature>
<evidence type="ECO:0000256" key="1">
    <source>
        <dbReference type="ARBA" id="ARBA00004651"/>
    </source>
</evidence>
<dbReference type="InterPro" id="IPR051907">
    <property type="entry name" value="DoxX-like_oxidoreductase"/>
</dbReference>
<comment type="similarity">
    <text evidence="2">Belongs to the DoxX family.</text>
</comment>
<reference evidence="8" key="1">
    <citation type="journal article" date="2014" name="Int. J. Syst. Evol. Microbiol.">
        <title>Complete genome sequence of Corynebacterium casei LMG S-19264T (=DSM 44701T), isolated from a smear-ripened cheese.</title>
        <authorList>
            <consortium name="US DOE Joint Genome Institute (JGI-PGF)"/>
            <person name="Walter F."/>
            <person name="Albersmeier A."/>
            <person name="Kalinowski J."/>
            <person name="Ruckert C."/>
        </authorList>
    </citation>
    <scope>NUCLEOTIDE SEQUENCE</scope>
    <source>
        <strain evidence="8">JCM 12862</strain>
    </source>
</reference>
<name>A0A8J3BDI2_9FLAO</name>
<accession>A0A8J3BDI2</accession>
<feature type="transmembrane region" description="Helical" evidence="7">
    <location>
        <begin position="94"/>
        <end position="114"/>
    </location>
</feature>
<gene>
    <name evidence="8" type="ORF">GCM10007962_02380</name>
</gene>
<organism evidence="8 9">
    <name type="scientific">Yeosuana aromativorans</name>
    <dbReference type="NCBI Taxonomy" id="288019"/>
    <lineage>
        <taxon>Bacteria</taxon>
        <taxon>Pseudomonadati</taxon>
        <taxon>Bacteroidota</taxon>
        <taxon>Flavobacteriia</taxon>
        <taxon>Flavobacteriales</taxon>
        <taxon>Flavobacteriaceae</taxon>
        <taxon>Yeosuana</taxon>
    </lineage>
</organism>
<proteinExistence type="inferred from homology"/>
<sequence length="147" mass="16339">MFYNFKQNEMKSYLNTETNSKYIHLVLLVVRVSVAMLMLTHGYPKLMKLLEGGEIQFADPIGLGQGLSFVLVIFAEFFCSILIGIGFATRLASIPLIINMSVAAFVVFASAPISKKEFPILYLLIYLILLVVGSGKYSVDYLISGKK</sequence>
<comment type="subcellular location">
    <subcellularLocation>
        <location evidence="1">Cell membrane</location>
        <topology evidence="1">Multi-pass membrane protein</topology>
    </subcellularLocation>
</comment>
<keyword evidence="6 7" id="KW-0472">Membrane</keyword>
<reference evidence="8" key="2">
    <citation type="submission" date="2020-09" db="EMBL/GenBank/DDBJ databases">
        <authorList>
            <person name="Sun Q."/>
            <person name="Ohkuma M."/>
        </authorList>
    </citation>
    <scope>NUCLEOTIDE SEQUENCE</scope>
    <source>
        <strain evidence="8">JCM 12862</strain>
    </source>
</reference>
<evidence type="ECO:0000256" key="3">
    <source>
        <dbReference type="ARBA" id="ARBA00022475"/>
    </source>
</evidence>
<keyword evidence="5 7" id="KW-1133">Transmembrane helix</keyword>
<dbReference type="GO" id="GO:0005886">
    <property type="term" value="C:plasma membrane"/>
    <property type="evidence" value="ECO:0007669"/>
    <property type="project" value="UniProtKB-SubCell"/>
</dbReference>
<feature type="transmembrane region" description="Helical" evidence="7">
    <location>
        <begin position="63"/>
        <end position="87"/>
    </location>
</feature>
<evidence type="ECO:0000313" key="8">
    <source>
        <dbReference type="EMBL" id="GGK11677.1"/>
    </source>
</evidence>
<evidence type="ECO:0000313" key="9">
    <source>
        <dbReference type="Proteomes" id="UP000612329"/>
    </source>
</evidence>
<keyword evidence="4 7" id="KW-0812">Transmembrane</keyword>
<protein>
    <recommendedName>
        <fullName evidence="10">DoxX family protein</fullName>
    </recommendedName>
</protein>
<evidence type="ECO:0008006" key="10">
    <source>
        <dbReference type="Google" id="ProtNLM"/>
    </source>
</evidence>
<comment type="caution">
    <text evidence="8">The sequence shown here is derived from an EMBL/GenBank/DDBJ whole genome shotgun (WGS) entry which is preliminary data.</text>
</comment>
<dbReference type="PANTHER" id="PTHR33452">
    <property type="entry name" value="OXIDOREDUCTASE CATD-RELATED"/>
    <property type="match status" value="1"/>
</dbReference>
<dbReference type="InterPro" id="IPR032808">
    <property type="entry name" value="DoxX"/>
</dbReference>
<evidence type="ECO:0000256" key="2">
    <source>
        <dbReference type="ARBA" id="ARBA00006679"/>
    </source>
</evidence>
<dbReference type="Proteomes" id="UP000612329">
    <property type="component" value="Unassembled WGS sequence"/>
</dbReference>
<dbReference type="AlphaFoldDB" id="A0A8J3BDI2"/>
<evidence type="ECO:0000256" key="4">
    <source>
        <dbReference type="ARBA" id="ARBA00022692"/>
    </source>
</evidence>
<dbReference type="PANTHER" id="PTHR33452:SF1">
    <property type="entry name" value="INNER MEMBRANE PROTEIN YPHA-RELATED"/>
    <property type="match status" value="1"/>
</dbReference>
<keyword evidence="3" id="KW-1003">Cell membrane</keyword>